<proteinExistence type="predicted"/>
<feature type="transmembrane region" description="Helical" evidence="6">
    <location>
        <begin position="243"/>
        <end position="260"/>
    </location>
</feature>
<feature type="transmembrane region" description="Helical" evidence="6">
    <location>
        <begin position="91"/>
        <end position="108"/>
    </location>
</feature>
<evidence type="ECO:0000256" key="3">
    <source>
        <dbReference type="ARBA" id="ARBA00022692"/>
    </source>
</evidence>
<keyword evidence="9" id="KW-1185">Reference proteome</keyword>
<evidence type="ECO:0000256" key="4">
    <source>
        <dbReference type="ARBA" id="ARBA00022989"/>
    </source>
</evidence>
<evidence type="ECO:0000256" key="1">
    <source>
        <dbReference type="ARBA" id="ARBA00004141"/>
    </source>
</evidence>
<dbReference type="InterPro" id="IPR004680">
    <property type="entry name" value="Cit_transptr-like_dom"/>
</dbReference>
<comment type="subcellular location">
    <subcellularLocation>
        <location evidence="1">Membrane</location>
        <topology evidence="1">Multi-pass membrane protein</topology>
    </subcellularLocation>
</comment>
<accession>A0A1G8I9X0</accession>
<dbReference type="RefSeq" id="WP_170032076.1">
    <property type="nucleotide sequence ID" value="NZ_FNDU01000005.1"/>
</dbReference>
<dbReference type="STRING" id="930129.SAMN05216352_105105"/>
<feature type="transmembrane region" description="Helical" evidence="6">
    <location>
        <begin position="7"/>
        <end position="40"/>
    </location>
</feature>
<feature type="transmembrane region" description="Helical" evidence="6">
    <location>
        <begin position="137"/>
        <end position="154"/>
    </location>
</feature>
<evidence type="ECO:0000256" key="2">
    <source>
        <dbReference type="ARBA" id="ARBA00022448"/>
    </source>
</evidence>
<dbReference type="InterPro" id="IPR014738">
    <property type="entry name" value="Citrate_transporter"/>
</dbReference>
<name>A0A1G8I9X0_9BACI</name>
<evidence type="ECO:0000256" key="5">
    <source>
        <dbReference type="ARBA" id="ARBA00023136"/>
    </source>
</evidence>
<evidence type="ECO:0000313" key="9">
    <source>
        <dbReference type="Proteomes" id="UP000199017"/>
    </source>
</evidence>
<keyword evidence="3 6" id="KW-0812">Transmembrane</keyword>
<feature type="transmembrane region" description="Helical" evidence="6">
    <location>
        <begin position="383"/>
        <end position="410"/>
    </location>
</feature>
<reference evidence="8 9" key="1">
    <citation type="submission" date="2016-10" db="EMBL/GenBank/DDBJ databases">
        <authorList>
            <person name="de Groot N.N."/>
        </authorList>
    </citation>
    <scope>NUCLEOTIDE SEQUENCE [LARGE SCALE GENOMIC DNA]</scope>
    <source>
        <strain evidence="9">P4B,CCM 7963,CECT 7998,DSM 25260,IBRC-M 10614,KCTC 13821</strain>
    </source>
</reference>
<keyword evidence="4 6" id="KW-1133">Transmembrane helix</keyword>
<dbReference type="NCBIfam" id="TIGR00784">
    <property type="entry name" value="citMHS"/>
    <property type="match status" value="1"/>
</dbReference>
<feature type="transmembrane region" description="Helical" evidence="6">
    <location>
        <begin position="60"/>
        <end position="79"/>
    </location>
</feature>
<dbReference type="EMBL" id="FNDU01000005">
    <property type="protein sequence ID" value="SDI15769.1"/>
    <property type="molecule type" value="Genomic_DNA"/>
</dbReference>
<keyword evidence="5 6" id="KW-0472">Membrane</keyword>
<feature type="transmembrane region" description="Helical" evidence="6">
    <location>
        <begin position="295"/>
        <end position="315"/>
    </location>
</feature>
<dbReference type="Pfam" id="PF03600">
    <property type="entry name" value="CitMHS"/>
    <property type="match status" value="1"/>
</dbReference>
<dbReference type="GO" id="GO:0016020">
    <property type="term" value="C:membrane"/>
    <property type="evidence" value="ECO:0007669"/>
    <property type="project" value="UniProtKB-SubCell"/>
</dbReference>
<sequence>MIALVGFVTFILIITLLLVFKVSPVPVFIVVPALGALMIGVSPVEIGSFIGDGILQVMDVGTLFIFAMLYFGIMSDAGLFDPLTGKLKDMAGSNIVLVTIVTVFIAMVSHLDGTGASTLLVTIPALLPVYKKLQMNPLILLLIVVMSAGVMNLIPWGGPLARVAVVLDIDPSALWVPLIPVQIIGIAAVLLTAIYLGKKEKKRIKNYSIEHPSEASEANLELASSVEQEAEVSGDADLKRPGLWWFNLILTIATIVTLIFTEIEISAVFMIVFALALVINYPNGKLQMERMRAHASEAFTLVTILIAAGAFLGIVSESGMVEDMTTGLISVIPEAIGPFIHLIIGVISVPLLMVLPPDAYLFAFVSLLVEIGAEHGVPATSVAYASAVGATISGYISPLVPATYLAIGLAKTDLATHIKFSIFPMWLLSILLLAACILLGLVTI</sequence>
<evidence type="ECO:0000313" key="8">
    <source>
        <dbReference type="EMBL" id="SDI15769.1"/>
    </source>
</evidence>
<feature type="transmembrane region" description="Helical" evidence="6">
    <location>
        <begin position="174"/>
        <end position="196"/>
    </location>
</feature>
<dbReference type="AlphaFoldDB" id="A0A1G8I9X0"/>
<protein>
    <submittedName>
        <fullName evidence="8">Citrate-Mg2+:H+ or citrate-Ca2+:H+ symporter, CitMHS family</fullName>
    </submittedName>
</protein>
<evidence type="ECO:0000259" key="7">
    <source>
        <dbReference type="Pfam" id="PF03600"/>
    </source>
</evidence>
<feature type="domain" description="Citrate transporter-like" evidence="7">
    <location>
        <begin position="17"/>
        <end position="389"/>
    </location>
</feature>
<dbReference type="Proteomes" id="UP000199017">
    <property type="component" value="Unassembled WGS sequence"/>
</dbReference>
<organism evidence="8 9">
    <name type="scientific">Alteribacillus bidgolensis</name>
    <dbReference type="NCBI Taxonomy" id="930129"/>
    <lineage>
        <taxon>Bacteria</taxon>
        <taxon>Bacillati</taxon>
        <taxon>Bacillota</taxon>
        <taxon>Bacilli</taxon>
        <taxon>Bacillales</taxon>
        <taxon>Bacillaceae</taxon>
        <taxon>Alteribacillus</taxon>
    </lineage>
</organism>
<feature type="transmembrane region" description="Helical" evidence="6">
    <location>
        <begin position="422"/>
        <end position="442"/>
    </location>
</feature>
<gene>
    <name evidence="8" type="ORF">SAMN05216352_105105</name>
</gene>
<evidence type="ECO:0000256" key="6">
    <source>
        <dbReference type="SAM" id="Phobius"/>
    </source>
</evidence>
<keyword evidence="2" id="KW-0813">Transport</keyword>
<dbReference type="GO" id="GO:0015137">
    <property type="term" value="F:citrate transmembrane transporter activity"/>
    <property type="evidence" value="ECO:0007669"/>
    <property type="project" value="InterPro"/>
</dbReference>
<feature type="transmembrane region" description="Helical" evidence="6">
    <location>
        <begin position="359"/>
        <end position="377"/>
    </location>
</feature>
<feature type="transmembrane region" description="Helical" evidence="6">
    <location>
        <begin position="335"/>
        <end position="352"/>
    </location>
</feature>